<keyword evidence="4" id="KW-0479">Metal-binding</keyword>
<dbReference type="GO" id="GO:0061630">
    <property type="term" value="F:ubiquitin protein ligase activity"/>
    <property type="evidence" value="ECO:0007669"/>
    <property type="project" value="UniProtKB-EC"/>
</dbReference>
<comment type="catalytic activity">
    <reaction evidence="1">
        <text>[E2 ubiquitin-conjugating enzyme]-S-ubiquitinyl-L-cysteine + [acceptor protein]-L-lysine = [E2 ubiquitin-conjugating enzyme]-L-cysteine + [acceptor protein]-N(6)-ubiquitinyl-L-lysine.</text>
        <dbReference type="EC" id="2.3.2.31"/>
    </reaction>
</comment>
<dbReference type="GO" id="GO:0008270">
    <property type="term" value="F:zinc ion binding"/>
    <property type="evidence" value="ECO:0007669"/>
    <property type="project" value="UniProtKB-KW"/>
</dbReference>
<reference evidence="14" key="1">
    <citation type="journal article" date="2006" name="PLoS Biol.">
        <title>Macronuclear genome sequence of the ciliate Tetrahymena thermophila, a model eukaryote.</title>
        <authorList>
            <person name="Eisen J.A."/>
            <person name="Coyne R.S."/>
            <person name="Wu M."/>
            <person name="Wu D."/>
            <person name="Thiagarajan M."/>
            <person name="Wortman J.R."/>
            <person name="Badger J.H."/>
            <person name="Ren Q."/>
            <person name="Amedeo P."/>
            <person name="Jones K.M."/>
            <person name="Tallon L.J."/>
            <person name="Delcher A.L."/>
            <person name="Salzberg S.L."/>
            <person name="Silva J.C."/>
            <person name="Haas B.J."/>
            <person name="Majoros W.H."/>
            <person name="Farzad M."/>
            <person name="Carlton J.M."/>
            <person name="Smith R.K. Jr."/>
            <person name="Garg J."/>
            <person name="Pearlman R.E."/>
            <person name="Karrer K.M."/>
            <person name="Sun L."/>
            <person name="Manning G."/>
            <person name="Elde N.C."/>
            <person name="Turkewitz A.P."/>
            <person name="Asai D.J."/>
            <person name="Wilkes D.E."/>
            <person name="Wang Y."/>
            <person name="Cai H."/>
            <person name="Collins K."/>
            <person name="Stewart B.A."/>
            <person name="Lee S.R."/>
            <person name="Wilamowska K."/>
            <person name="Weinberg Z."/>
            <person name="Ruzzo W.L."/>
            <person name="Wloga D."/>
            <person name="Gaertig J."/>
            <person name="Frankel J."/>
            <person name="Tsao C.-C."/>
            <person name="Gorovsky M.A."/>
            <person name="Keeling P.J."/>
            <person name="Waller R.F."/>
            <person name="Patron N.J."/>
            <person name="Cherry J.M."/>
            <person name="Stover N.A."/>
            <person name="Krieger C.J."/>
            <person name="del Toro C."/>
            <person name="Ryder H.F."/>
            <person name="Williamson S.C."/>
            <person name="Barbeau R.A."/>
            <person name="Hamilton E.P."/>
            <person name="Orias E."/>
        </authorList>
    </citation>
    <scope>NUCLEOTIDE SEQUENCE [LARGE SCALE GENOMIC DNA]</scope>
    <source>
        <strain evidence="14">SB210</strain>
    </source>
</reference>
<feature type="transmembrane region" description="Helical" evidence="10">
    <location>
        <begin position="279"/>
        <end position="300"/>
    </location>
</feature>
<sequence>MKKVKNFFRKIFKGSESEDSQNQNKEKQQVKQKFESCQICLNEYIDKNVCCQNCQLCSTCLDQWFSQQIKDQIGDPQSQLSNVKVSCPSCMKDISIGLLKKFQKIFSNSIDALTHFSLKKDDSYIVCPSSTCKNIGWVANQQCRSDFSCTACNYQWQNPNKISLTKMVLQIFSKDFKSRLFKFIFTKNCPYCNTCIQKNGGCKHMTCGKCKKSFCWNCKLPIHSSFNLICTLICLFKALTLLGPLNLILYKCNFYNYLFSSLASCFSLNYLILQFGILSVFYFFFRCVYQVALIIIFFIIFGSRQKLAGLVLLFFDLVLWYYFTRWIEVFYFLMFGFQAGIVFLFQIK</sequence>
<dbReference type="SMART" id="SM00647">
    <property type="entry name" value="IBR"/>
    <property type="match status" value="1"/>
</dbReference>
<dbReference type="HOGENOM" id="CLU_961334_0_0_1"/>
<evidence type="ECO:0000313" key="13">
    <source>
        <dbReference type="EMBL" id="EAR95071.2"/>
    </source>
</evidence>
<evidence type="ECO:0000256" key="4">
    <source>
        <dbReference type="ARBA" id="ARBA00022723"/>
    </source>
</evidence>
<keyword evidence="7" id="KW-0833">Ubl conjugation pathway</keyword>
<keyword evidence="10" id="KW-0812">Transmembrane</keyword>
<evidence type="ECO:0000256" key="3">
    <source>
        <dbReference type="ARBA" id="ARBA00022679"/>
    </source>
</evidence>
<keyword evidence="14" id="KW-1185">Reference proteome</keyword>
<feature type="transmembrane region" description="Helical" evidence="10">
    <location>
        <begin position="329"/>
        <end position="347"/>
    </location>
</feature>
<protein>
    <recommendedName>
        <fullName evidence="2">RBR-type E3 ubiquitin transferase</fullName>
        <ecNumber evidence="2">2.3.2.31</ecNumber>
    </recommendedName>
</protein>
<dbReference type="GeneID" id="7831631"/>
<dbReference type="PROSITE" id="PS50089">
    <property type="entry name" value="ZF_RING_2"/>
    <property type="match status" value="1"/>
</dbReference>
<dbReference type="InterPro" id="IPR044066">
    <property type="entry name" value="TRIAD_supradom"/>
</dbReference>
<dbReference type="Proteomes" id="UP000009168">
    <property type="component" value="Unassembled WGS sequence"/>
</dbReference>
<dbReference type="EMBL" id="GG662707">
    <property type="protein sequence ID" value="EAR95071.2"/>
    <property type="molecule type" value="Genomic_DNA"/>
</dbReference>
<keyword evidence="8" id="KW-0862">Zinc</keyword>
<evidence type="ECO:0000256" key="6">
    <source>
        <dbReference type="ARBA" id="ARBA00022771"/>
    </source>
</evidence>
<feature type="transmembrane region" description="Helical" evidence="10">
    <location>
        <begin position="220"/>
        <end position="242"/>
    </location>
</feature>
<proteinExistence type="predicted"/>
<dbReference type="PROSITE" id="PS51873">
    <property type="entry name" value="TRIAD"/>
    <property type="match status" value="1"/>
</dbReference>
<keyword evidence="10" id="KW-0472">Membrane</keyword>
<evidence type="ECO:0000256" key="9">
    <source>
        <dbReference type="PROSITE-ProRule" id="PRU00175"/>
    </source>
</evidence>
<dbReference type="InterPro" id="IPR001841">
    <property type="entry name" value="Znf_RING"/>
</dbReference>
<dbReference type="GO" id="GO:0016567">
    <property type="term" value="P:protein ubiquitination"/>
    <property type="evidence" value="ECO:0007669"/>
    <property type="project" value="InterPro"/>
</dbReference>
<keyword evidence="10" id="KW-1133">Transmembrane helix</keyword>
<evidence type="ECO:0000256" key="10">
    <source>
        <dbReference type="SAM" id="Phobius"/>
    </source>
</evidence>
<dbReference type="InterPro" id="IPR002867">
    <property type="entry name" value="IBR_dom"/>
</dbReference>
<dbReference type="STRING" id="312017.Q23F34"/>
<accession>Q23F34</accession>
<dbReference type="AlphaFoldDB" id="Q23F34"/>
<evidence type="ECO:0000313" key="14">
    <source>
        <dbReference type="Proteomes" id="UP000009168"/>
    </source>
</evidence>
<dbReference type="RefSeq" id="XP_001015316.2">
    <property type="nucleotide sequence ID" value="XM_001015316.2"/>
</dbReference>
<evidence type="ECO:0000259" key="12">
    <source>
        <dbReference type="PROSITE" id="PS51873"/>
    </source>
</evidence>
<evidence type="ECO:0000256" key="8">
    <source>
        <dbReference type="ARBA" id="ARBA00022833"/>
    </source>
</evidence>
<dbReference type="InParanoid" id="Q23F34"/>
<dbReference type="InterPro" id="IPR013083">
    <property type="entry name" value="Znf_RING/FYVE/PHD"/>
</dbReference>
<dbReference type="OrthoDB" id="442087at2759"/>
<dbReference type="EC" id="2.3.2.31" evidence="2"/>
<dbReference type="PANTHER" id="PTHR11685">
    <property type="entry name" value="RBR FAMILY RING FINGER AND IBR DOMAIN-CONTAINING"/>
    <property type="match status" value="1"/>
</dbReference>
<organism evidence="13 14">
    <name type="scientific">Tetrahymena thermophila (strain SB210)</name>
    <dbReference type="NCBI Taxonomy" id="312017"/>
    <lineage>
        <taxon>Eukaryota</taxon>
        <taxon>Sar</taxon>
        <taxon>Alveolata</taxon>
        <taxon>Ciliophora</taxon>
        <taxon>Intramacronucleata</taxon>
        <taxon>Oligohymenophorea</taxon>
        <taxon>Hymenostomatida</taxon>
        <taxon>Tetrahymenina</taxon>
        <taxon>Tetrahymenidae</taxon>
        <taxon>Tetrahymena</taxon>
    </lineage>
</organism>
<name>Q23F34_TETTS</name>
<dbReference type="Gene3D" id="3.30.40.10">
    <property type="entry name" value="Zinc/RING finger domain, C3HC4 (zinc finger)"/>
    <property type="match status" value="1"/>
</dbReference>
<feature type="domain" description="RING-type" evidence="11">
    <location>
        <begin position="37"/>
        <end position="90"/>
    </location>
</feature>
<evidence type="ECO:0000256" key="5">
    <source>
        <dbReference type="ARBA" id="ARBA00022737"/>
    </source>
</evidence>
<dbReference type="InterPro" id="IPR031127">
    <property type="entry name" value="E3_UB_ligase_RBR"/>
</dbReference>
<keyword evidence="5" id="KW-0677">Repeat</keyword>
<evidence type="ECO:0000256" key="7">
    <source>
        <dbReference type="ARBA" id="ARBA00022786"/>
    </source>
</evidence>
<dbReference type="SUPFAM" id="SSF57850">
    <property type="entry name" value="RING/U-box"/>
    <property type="match status" value="2"/>
</dbReference>
<feature type="transmembrane region" description="Helical" evidence="10">
    <location>
        <begin position="254"/>
        <end position="273"/>
    </location>
</feature>
<dbReference type="Gene3D" id="1.20.120.1750">
    <property type="match status" value="1"/>
</dbReference>
<feature type="domain" description="RING-type" evidence="12">
    <location>
        <begin position="33"/>
        <end position="256"/>
    </location>
</feature>
<evidence type="ECO:0000259" key="11">
    <source>
        <dbReference type="PROSITE" id="PS50089"/>
    </source>
</evidence>
<gene>
    <name evidence="13" type="ORF">TTHERM_00639980</name>
</gene>
<dbReference type="eggNOG" id="KOG1812">
    <property type="taxonomic scope" value="Eukaryota"/>
</dbReference>
<dbReference type="Pfam" id="PF22191">
    <property type="entry name" value="IBR_1"/>
    <property type="match status" value="1"/>
</dbReference>
<dbReference type="KEGG" id="tet:TTHERM_00639980"/>
<keyword evidence="6 9" id="KW-0863">Zinc-finger</keyword>
<evidence type="ECO:0000256" key="2">
    <source>
        <dbReference type="ARBA" id="ARBA00012251"/>
    </source>
</evidence>
<evidence type="ECO:0000256" key="1">
    <source>
        <dbReference type="ARBA" id="ARBA00001798"/>
    </source>
</evidence>
<keyword evidence="3" id="KW-0808">Transferase</keyword>